<accession>A0A6C0DD07</accession>
<evidence type="ECO:0000313" key="1">
    <source>
        <dbReference type="EMBL" id="QHT14886.1"/>
    </source>
</evidence>
<reference evidence="1" key="1">
    <citation type="journal article" date="2020" name="Nature">
        <title>Giant virus diversity and host interactions through global metagenomics.</title>
        <authorList>
            <person name="Schulz F."/>
            <person name="Roux S."/>
            <person name="Paez-Espino D."/>
            <person name="Jungbluth S."/>
            <person name="Walsh D.A."/>
            <person name="Denef V.J."/>
            <person name="McMahon K.D."/>
            <person name="Konstantinidis K.T."/>
            <person name="Eloe-Fadrosh E.A."/>
            <person name="Kyrpides N.C."/>
            <person name="Woyke T."/>
        </authorList>
    </citation>
    <scope>NUCLEOTIDE SEQUENCE</scope>
    <source>
        <strain evidence="1">GVMAG-M-3300023174-141</strain>
    </source>
</reference>
<organism evidence="1">
    <name type="scientific">viral metagenome</name>
    <dbReference type="NCBI Taxonomy" id="1070528"/>
    <lineage>
        <taxon>unclassified sequences</taxon>
        <taxon>metagenomes</taxon>
        <taxon>organismal metagenomes</taxon>
    </lineage>
</organism>
<sequence length="276" mass="31532">MTTPAKKYQNISYAELLSFADQNPNRHRELEPIEIRPSVQDTSLEKLCLKGYTATNVTPAGILSVLACLADPSYYSLAPQHVRVQQLIDLSTALQLQTDELKHTSLARKRKRIHDLVAGAYNGARFEDKDYFDLYHGISLMKGLHFILMKESVQDKIEGVEYDSAVKGEILFSSDPTTWKAEHPIWIVDYRGRWIATPSESNAQPIRSILPTWITTIDQKGWIIQWPEIEATKVELVERLSVLPGWQETDKKHTKDILSSRLGRALTIKQFIQWST</sequence>
<protein>
    <submittedName>
        <fullName evidence="1">Uncharacterized protein</fullName>
    </submittedName>
</protein>
<dbReference type="AlphaFoldDB" id="A0A6C0DD07"/>
<dbReference type="EMBL" id="MN739596">
    <property type="protein sequence ID" value="QHT14886.1"/>
    <property type="molecule type" value="Genomic_DNA"/>
</dbReference>
<proteinExistence type="predicted"/>
<name>A0A6C0DD07_9ZZZZ</name>